<evidence type="ECO:0000313" key="2">
    <source>
        <dbReference type="EMBL" id="JAT16487.1"/>
    </source>
</evidence>
<name>A0A1B6KYG7_9HEMI</name>
<reference evidence="2" key="1">
    <citation type="submission" date="2015-11" db="EMBL/GenBank/DDBJ databases">
        <title>De novo transcriptome assembly of four potential Pierce s Disease insect vectors from Arizona vineyards.</title>
        <authorList>
            <person name="Tassone E.E."/>
        </authorList>
    </citation>
    <scope>NUCLEOTIDE SEQUENCE</scope>
</reference>
<dbReference type="InterPro" id="IPR000477">
    <property type="entry name" value="RT_dom"/>
</dbReference>
<organism evidence="2">
    <name type="scientific">Graphocephala atropunctata</name>
    <dbReference type="NCBI Taxonomy" id="36148"/>
    <lineage>
        <taxon>Eukaryota</taxon>
        <taxon>Metazoa</taxon>
        <taxon>Ecdysozoa</taxon>
        <taxon>Arthropoda</taxon>
        <taxon>Hexapoda</taxon>
        <taxon>Insecta</taxon>
        <taxon>Pterygota</taxon>
        <taxon>Neoptera</taxon>
        <taxon>Paraneoptera</taxon>
        <taxon>Hemiptera</taxon>
        <taxon>Auchenorrhyncha</taxon>
        <taxon>Membracoidea</taxon>
        <taxon>Cicadellidae</taxon>
        <taxon>Cicadellinae</taxon>
        <taxon>Cicadellini</taxon>
        <taxon>Graphocephala</taxon>
    </lineage>
</organism>
<dbReference type="Pfam" id="PF00078">
    <property type="entry name" value="RVT_1"/>
    <property type="match status" value="1"/>
</dbReference>
<evidence type="ECO:0000259" key="1">
    <source>
        <dbReference type="PROSITE" id="PS50878"/>
    </source>
</evidence>
<accession>A0A1B6KYG7</accession>
<feature type="domain" description="Reverse transcriptase" evidence="1">
    <location>
        <begin position="156"/>
        <end position="428"/>
    </location>
</feature>
<dbReference type="AlphaFoldDB" id="A0A1B6KYG7"/>
<dbReference type="PANTHER" id="PTHR33332">
    <property type="entry name" value="REVERSE TRANSCRIPTASE DOMAIN-CONTAINING PROTEIN"/>
    <property type="match status" value="1"/>
</dbReference>
<dbReference type="SUPFAM" id="SSF56672">
    <property type="entry name" value="DNA/RNA polymerases"/>
    <property type="match status" value="1"/>
</dbReference>
<protein>
    <recommendedName>
        <fullName evidence="1">Reverse transcriptase domain-containing protein</fullName>
    </recommendedName>
</protein>
<dbReference type="EMBL" id="GEBQ01023490">
    <property type="protein sequence ID" value="JAT16487.1"/>
    <property type="molecule type" value="Transcribed_RNA"/>
</dbReference>
<dbReference type="CDD" id="cd01650">
    <property type="entry name" value="RT_nLTR_like"/>
    <property type="match status" value="1"/>
</dbReference>
<dbReference type="GO" id="GO:0071897">
    <property type="term" value="P:DNA biosynthetic process"/>
    <property type="evidence" value="ECO:0007669"/>
    <property type="project" value="UniProtKB-ARBA"/>
</dbReference>
<proteinExistence type="predicted"/>
<gene>
    <name evidence="2" type="ORF">g.44796</name>
</gene>
<sequence>MSTAKKDYDLRLKWLRRQVSASHISNADNKSKAIWQVINRERRNNSHTFSQAQLDIDGESTTDPLKIANHLNQYFTTIADQTLNTQPRTTLINLHEPLTMINPTLEHFSLTNEQEILTIINNLKPKTSTGLDDISARMLKHCKEALTPPLVKITNLSLSQGHVPSALKQAKVYPKHKGGTHKADSNYRPISLIPTFSKIIEKVVLKRLIDHCEHHHLITEGQHGFIKGRSTTTALIKFAEFIIDNLEAKKPVTTIMLDFSKAFDCLGHDLILDKLEDLGIKGRAKMWFNSYLQDRSQVVEVQYTNKGITQEARSMPLPVNRGVPQGSVLGPVLFILFTNDMPQYLRTHCTPLMYADDTTLLLSEKTNDNLAIDSYIALNMAYQYCHENDLVVNTAKTKQLTFGRRQNEVLELPDVVVENHARFLGMTIDDKISWNEHVNSLSKKLNSSLYVLKRIRHVSDNITTKIAYHALFETHIKYGLVVWGGTSAGNLSQILLLQ</sequence>
<dbReference type="PROSITE" id="PS50878">
    <property type="entry name" value="RT_POL"/>
    <property type="match status" value="1"/>
</dbReference>
<dbReference type="InterPro" id="IPR043502">
    <property type="entry name" value="DNA/RNA_pol_sf"/>
</dbReference>